<keyword evidence="2" id="KW-1185">Reference proteome</keyword>
<dbReference type="Pfam" id="PF12244">
    <property type="entry name" value="DUF3606"/>
    <property type="match status" value="1"/>
</dbReference>
<evidence type="ECO:0000313" key="2">
    <source>
        <dbReference type="Proteomes" id="UP000503117"/>
    </source>
</evidence>
<dbReference type="RefSeq" id="WP_169113019.1">
    <property type="nucleotide sequence ID" value="NZ_CP051684.1"/>
</dbReference>
<gene>
    <name evidence="1" type="ORF">HH213_17190</name>
</gene>
<protein>
    <submittedName>
        <fullName evidence="1">DUF3606 domain-containing protein</fullName>
    </submittedName>
</protein>
<name>A0ABX6MFH0_9BURK</name>
<dbReference type="EMBL" id="CP051684">
    <property type="protein sequence ID" value="QJD91667.1"/>
    <property type="molecule type" value="Genomic_DNA"/>
</dbReference>
<evidence type="ECO:0000313" key="1">
    <source>
        <dbReference type="EMBL" id="QJD91667.1"/>
    </source>
</evidence>
<reference evidence="1 2" key="1">
    <citation type="submission" date="2020-04" db="EMBL/GenBank/DDBJ databases">
        <title>Genome sequencing of novel species.</title>
        <authorList>
            <person name="Heo J."/>
            <person name="Kim S.-J."/>
            <person name="Kim J.-S."/>
            <person name="Hong S.-B."/>
            <person name="Kwon S.-W."/>
        </authorList>
    </citation>
    <scope>NUCLEOTIDE SEQUENCE [LARGE SCALE GENOMIC DNA]</scope>
    <source>
        <strain evidence="1 2">AF9R3</strain>
    </source>
</reference>
<sequence length="58" mass="6764">MSDDLKNRGGQDRLRINVNEEHEVRYWTQELNVTKEELERAVKTAGVMAVDVRKHLGK</sequence>
<dbReference type="InterPro" id="IPR022037">
    <property type="entry name" value="DUF3606"/>
</dbReference>
<organism evidence="1 2">
    <name type="scientific">Duganella dendranthematis</name>
    <dbReference type="NCBI Taxonomy" id="2728021"/>
    <lineage>
        <taxon>Bacteria</taxon>
        <taxon>Pseudomonadati</taxon>
        <taxon>Pseudomonadota</taxon>
        <taxon>Betaproteobacteria</taxon>
        <taxon>Burkholderiales</taxon>
        <taxon>Oxalobacteraceae</taxon>
        <taxon>Telluria group</taxon>
        <taxon>Duganella</taxon>
    </lineage>
</organism>
<accession>A0ABX6MFH0</accession>
<proteinExistence type="predicted"/>
<dbReference type="Proteomes" id="UP000503117">
    <property type="component" value="Chromosome"/>
</dbReference>